<dbReference type="PANTHER" id="PTHR30620:SF123">
    <property type="entry name" value="BETA-XYLOSIDASE"/>
    <property type="match status" value="1"/>
</dbReference>
<dbReference type="Gene3D" id="3.20.20.300">
    <property type="entry name" value="Glycoside hydrolase, family 3, N-terminal domain"/>
    <property type="match status" value="1"/>
</dbReference>
<dbReference type="InterPro" id="IPR013783">
    <property type="entry name" value="Ig-like_fold"/>
</dbReference>
<dbReference type="InterPro" id="IPR002772">
    <property type="entry name" value="Glyco_hydro_3_C"/>
</dbReference>
<evidence type="ECO:0000256" key="2">
    <source>
        <dbReference type="SAM" id="SignalP"/>
    </source>
</evidence>
<name>A0ABV1TPT8_9ACTN</name>
<dbReference type="SMART" id="SM01217">
    <property type="entry name" value="Fn3_like"/>
    <property type="match status" value="1"/>
</dbReference>
<evidence type="ECO:0000256" key="1">
    <source>
        <dbReference type="ARBA" id="ARBA00022801"/>
    </source>
</evidence>
<dbReference type="RefSeq" id="WP_351960381.1">
    <property type="nucleotide sequence ID" value="NZ_JBEOZM010000019.1"/>
</dbReference>
<dbReference type="InterPro" id="IPR001764">
    <property type="entry name" value="Glyco_hydro_3_N"/>
</dbReference>
<dbReference type="EMBL" id="JBEOZM010000019">
    <property type="protein sequence ID" value="MER6272051.1"/>
    <property type="molecule type" value="Genomic_DNA"/>
</dbReference>
<keyword evidence="2" id="KW-0732">Signal</keyword>
<feature type="chain" id="PRO_5045570982" evidence="2">
    <location>
        <begin position="26"/>
        <end position="827"/>
    </location>
</feature>
<dbReference type="SUPFAM" id="SSF51445">
    <property type="entry name" value="(Trans)glycosidases"/>
    <property type="match status" value="1"/>
</dbReference>
<evidence type="ECO:0000313" key="4">
    <source>
        <dbReference type="EMBL" id="MER6272051.1"/>
    </source>
</evidence>
<dbReference type="InterPro" id="IPR026891">
    <property type="entry name" value="Fn3-like"/>
</dbReference>
<dbReference type="InterPro" id="IPR006311">
    <property type="entry name" value="TAT_signal"/>
</dbReference>
<evidence type="ECO:0000313" key="5">
    <source>
        <dbReference type="Proteomes" id="UP001490365"/>
    </source>
</evidence>
<accession>A0ABV1TPT8</accession>
<comment type="caution">
    <text evidence="4">The sequence shown here is derived from an EMBL/GenBank/DDBJ whole genome shotgun (WGS) entry which is preliminary data.</text>
</comment>
<dbReference type="InterPro" id="IPR036881">
    <property type="entry name" value="Glyco_hydro_3_C_sf"/>
</dbReference>
<reference evidence="4 5" key="1">
    <citation type="submission" date="2024-06" db="EMBL/GenBank/DDBJ databases">
        <title>The Natural Products Discovery Center: Release of the First 8490 Sequenced Strains for Exploring Actinobacteria Biosynthetic Diversity.</title>
        <authorList>
            <person name="Kalkreuter E."/>
            <person name="Kautsar S.A."/>
            <person name="Yang D."/>
            <person name="Bader C.D."/>
            <person name="Teijaro C.N."/>
            <person name="Fluegel L."/>
            <person name="Davis C.M."/>
            <person name="Simpson J.R."/>
            <person name="Lauterbach L."/>
            <person name="Steele A.D."/>
            <person name="Gui C."/>
            <person name="Meng S."/>
            <person name="Li G."/>
            <person name="Viehrig K."/>
            <person name="Ye F."/>
            <person name="Su P."/>
            <person name="Kiefer A.F."/>
            <person name="Nichols A."/>
            <person name="Cepeda A.J."/>
            <person name="Yan W."/>
            <person name="Fan B."/>
            <person name="Jiang Y."/>
            <person name="Adhikari A."/>
            <person name="Zheng C.-J."/>
            <person name="Schuster L."/>
            <person name="Cowan T.M."/>
            <person name="Smanski M.J."/>
            <person name="Chevrette M.G."/>
            <person name="De Carvalho L.P.S."/>
            <person name="Shen B."/>
        </authorList>
    </citation>
    <scope>NUCLEOTIDE SEQUENCE [LARGE SCALE GENOMIC DNA]</scope>
    <source>
        <strain evidence="4 5">NPDC001694</strain>
    </source>
</reference>
<dbReference type="Pfam" id="PF00933">
    <property type="entry name" value="Glyco_hydro_3"/>
    <property type="match status" value="1"/>
</dbReference>
<dbReference type="Pfam" id="PF14310">
    <property type="entry name" value="Fn3-like"/>
    <property type="match status" value="1"/>
</dbReference>
<evidence type="ECO:0000259" key="3">
    <source>
        <dbReference type="SMART" id="SM01217"/>
    </source>
</evidence>
<dbReference type="InterPro" id="IPR051915">
    <property type="entry name" value="Cellulose_Degrad_GH3"/>
</dbReference>
<dbReference type="PRINTS" id="PR00133">
    <property type="entry name" value="GLHYDRLASE3"/>
</dbReference>
<dbReference type="InterPro" id="IPR036962">
    <property type="entry name" value="Glyco_hydro_3_N_sf"/>
</dbReference>
<keyword evidence="1 4" id="KW-0378">Hydrolase</keyword>
<dbReference type="Proteomes" id="UP001490365">
    <property type="component" value="Unassembled WGS sequence"/>
</dbReference>
<protein>
    <submittedName>
        <fullName evidence="4">Glycoside hydrolase family 3 C-terminal domain-containing protein</fullName>
    </submittedName>
</protein>
<dbReference type="GO" id="GO:0016787">
    <property type="term" value="F:hydrolase activity"/>
    <property type="evidence" value="ECO:0007669"/>
    <property type="project" value="UniProtKB-KW"/>
</dbReference>
<dbReference type="SUPFAM" id="SSF52279">
    <property type="entry name" value="Beta-D-glucan exohydrolase, C-terminal domain"/>
    <property type="match status" value="1"/>
</dbReference>
<sequence>MDQAKISRRALVGAAATATATAAAAAATAAAAAAAVTTAAVPVVTAAAAARVAGAARAPRGTADRPRTGGSASRRVEALLARMTTADKIAQLNIPVCLPQVLLGDSTNPTGTAEHREAYVRGRTVVGTGAGQLRLGPGGGFFGLVNQTLSGSIEVPHPLPPREQAEQHNRLQRLARGTPLGVPLLQISEGTHGSLGPGATIFPEGLALGATFDPGLIGQVYAAVAREARAVGIHALSTVTAELNRDPRYGRGVWAFSEDPYLTAAVIGAMVPAMQGAGNDLTSDESVVTSLVTFPMESPDVGGLETSSIEIGERAFRQTHLEPWRAGFAEAGALMTEASEQTIDGLAVHGSPKYLTGLLRDELRFDGVVIGNDLRGLVREHVAGTAQEAAGLGLRAGVDVSLAWDEIYLDQLAAAVREGRVDEALLDRAVRRVLTLKERLGLFENPYVDADRAERVVNCAPHRALALRAARESMVLLKNEGGLLPLAADRVRTVALIGPNADDGLNLLGEYNAYPALHETPSVREALTRLLGDRVQVRYARGCDVTGADTSGFAAARAAAENADVAVVVVGEQTKGGYLSPDRTDGELKDVASLALTGVQQQLLEEVHATGTPTVAVVVTGRALALPWATAHLPALLIAWLPGEAGGRAVAETLFGRTEPTGRLPVTFPRDVGQLPLTYDQKPARADAGDYVDMPSTPLHAFGSGRGYTTFRHSGIRLDDTHISRDGRTRLHVDITNTGERDGTEVVQLYVTDDLATVSLPRIRLRGVAKRRVAAGERVTVTFPVTAARDLTLVDERLRTVVEPGTFTLSVGSASDRLHQRISLTVS</sequence>
<dbReference type="InterPro" id="IPR017853">
    <property type="entry name" value="GH"/>
</dbReference>
<feature type="signal peptide" evidence="2">
    <location>
        <begin position="1"/>
        <end position="25"/>
    </location>
</feature>
<gene>
    <name evidence="4" type="ORF">ABT211_32940</name>
</gene>
<dbReference type="Gene3D" id="2.60.40.10">
    <property type="entry name" value="Immunoglobulins"/>
    <property type="match status" value="1"/>
</dbReference>
<proteinExistence type="predicted"/>
<dbReference type="Pfam" id="PF01915">
    <property type="entry name" value="Glyco_hydro_3_C"/>
    <property type="match status" value="1"/>
</dbReference>
<dbReference type="Gene3D" id="3.40.50.1700">
    <property type="entry name" value="Glycoside hydrolase family 3 C-terminal domain"/>
    <property type="match status" value="1"/>
</dbReference>
<feature type="domain" description="Fibronectin type III-like" evidence="3">
    <location>
        <begin position="745"/>
        <end position="815"/>
    </location>
</feature>
<dbReference type="PANTHER" id="PTHR30620">
    <property type="entry name" value="PERIPLASMIC BETA-GLUCOSIDASE-RELATED"/>
    <property type="match status" value="1"/>
</dbReference>
<dbReference type="PROSITE" id="PS51318">
    <property type="entry name" value="TAT"/>
    <property type="match status" value="1"/>
</dbReference>
<organism evidence="4 5">
    <name type="scientific">Streptomyces sp. 900105755</name>
    <dbReference type="NCBI Taxonomy" id="3154389"/>
    <lineage>
        <taxon>Bacteria</taxon>
        <taxon>Bacillati</taxon>
        <taxon>Actinomycetota</taxon>
        <taxon>Actinomycetes</taxon>
        <taxon>Kitasatosporales</taxon>
        <taxon>Streptomycetaceae</taxon>
        <taxon>Streptomyces</taxon>
    </lineage>
</organism>
<keyword evidence="5" id="KW-1185">Reference proteome</keyword>